<feature type="region of interest" description="Disordered" evidence="1">
    <location>
        <begin position="1"/>
        <end position="25"/>
    </location>
</feature>
<gene>
    <name evidence="2" type="ORF">NDU88_002132</name>
</gene>
<dbReference type="AlphaFoldDB" id="A0AAV7W250"/>
<evidence type="ECO:0000256" key="1">
    <source>
        <dbReference type="SAM" id="MobiDB-lite"/>
    </source>
</evidence>
<keyword evidence="3" id="KW-1185">Reference proteome</keyword>
<comment type="caution">
    <text evidence="2">The sequence shown here is derived from an EMBL/GenBank/DDBJ whole genome shotgun (WGS) entry which is preliminary data.</text>
</comment>
<evidence type="ECO:0000313" key="3">
    <source>
        <dbReference type="Proteomes" id="UP001066276"/>
    </source>
</evidence>
<reference evidence="2" key="1">
    <citation type="journal article" date="2022" name="bioRxiv">
        <title>Sequencing and chromosome-scale assembly of the giantPleurodeles waltlgenome.</title>
        <authorList>
            <person name="Brown T."/>
            <person name="Elewa A."/>
            <person name="Iarovenko S."/>
            <person name="Subramanian E."/>
            <person name="Araus A.J."/>
            <person name="Petzold A."/>
            <person name="Susuki M."/>
            <person name="Suzuki K.-i.T."/>
            <person name="Hayashi T."/>
            <person name="Toyoda A."/>
            <person name="Oliveira C."/>
            <person name="Osipova E."/>
            <person name="Leigh N.D."/>
            <person name="Simon A."/>
            <person name="Yun M.H."/>
        </authorList>
    </citation>
    <scope>NUCLEOTIDE SEQUENCE</scope>
    <source>
        <strain evidence="2">20211129_DDA</strain>
        <tissue evidence="2">Liver</tissue>
    </source>
</reference>
<dbReference type="EMBL" id="JANPWB010000002">
    <property type="protein sequence ID" value="KAJ1206731.1"/>
    <property type="molecule type" value="Genomic_DNA"/>
</dbReference>
<accession>A0AAV7W250</accession>
<sequence length="96" mass="10254">MRGHLESGIAHTPRTGRAQGLSRAAQDSQRVVSAVAHENVRGSCSAQLEGSAPHFFPPLCRAWGEKDCVLGGALMKHALPSARRAQAGTDFRSWSC</sequence>
<proteinExistence type="predicted"/>
<protein>
    <submittedName>
        <fullName evidence="2">Uncharacterized protein</fullName>
    </submittedName>
</protein>
<name>A0AAV7W250_PLEWA</name>
<organism evidence="2 3">
    <name type="scientific">Pleurodeles waltl</name>
    <name type="common">Iberian ribbed newt</name>
    <dbReference type="NCBI Taxonomy" id="8319"/>
    <lineage>
        <taxon>Eukaryota</taxon>
        <taxon>Metazoa</taxon>
        <taxon>Chordata</taxon>
        <taxon>Craniata</taxon>
        <taxon>Vertebrata</taxon>
        <taxon>Euteleostomi</taxon>
        <taxon>Amphibia</taxon>
        <taxon>Batrachia</taxon>
        <taxon>Caudata</taxon>
        <taxon>Salamandroidea</taxon>
        <taxon>Salamandridae</taxon>
        <taxon>Pleurodelinae</taxon>
        <taxon>Pleurodeles</taxon>
    </lineage>
</organism>
<evidence type="ECO:0000313" key="2">
    <source>
        <dbReference type="EMBL" id="KAJ1206731.1"/>
    </source>
</evidence>
<dbReference type="Proteomes" id="UP001066276">
    <property type="component" value="Chromosome 1_2"/>
</dbReference>